<keyword evidence="4" id="KW-1185">Reference proteome</keyword>
<dbReference type="EMBL" id="JACORU010000001">
    <property type="protein sequence ID" value="MBC5763139.1"/>
    <property type="molecule type" value="Genomic_DNA"/>
</dbReference>
<dbReference type="SUPFAM" id="SSF53271">
    <property type="entry name" value="PRTase-like"/>
    <property type="match status" value="1"/>
</dbReference>
<organism evidence="3 4">
    <name type="scientific">Ramlibacter albus</name>
    <dbReference type="NCBI Taxonomy" id="2079448"/>
    <lineage>
        <taxon>Bacteria</taxon>
        <taxon>Pseudomonadati</taxon>
        <taxon>Pseudomonadota</taxon>
        <taxon>Betaproteobacteria</taxon>
        <taxon>Burkholderiales</taxon>
        <taxon>Comamonadaceae</taxon>
        <taxon>Ramlibacter</taxon>
    </lineage>
</organism>
<reference evidence="3" key="1">
    <citation type="submission" date="2020-08" db="EMBL/GenBank/DDBJ databases">
        <title>Ramlibacter sp. GTP1 16S ribosomal RNA gene genome sequencing and assembly.</title>
        <authorList>
            <person name="Kang M."/>
        </authorList>
    </citation>
    <scope>NUCLEOTIDE SEQUENCE</scope>
    <source>
        <strain evidence="3">GTP1</strain>
    </source>
</reference>
<evidence type="ECO:0000259" key="2">
    <source>
        <dbReference type="Pfam" id="PF00156"/>
    </source>
</evidence>
<dbReference type="AlphaFoldDB" id="A0A923M5N4"/>
<accession>A0A923M5N4</accession>
<protein>
    <submittedName>
        <fullName evidence="3">ComF family protein</fullName>
    </submittedName>
</protein>
<dbReference type="Gene3D" id="3.40.50.2020">
    <property type="match status" value="1"/>
</dbReference>
<feature type="domain" description="Phosphoribosyltransferase" evidence="2">
    <location>
        <begin position="168"/>
        <end position="229"/>
    </location>
</feature>
<dbReference type="PANTHER" id="PTHR47505:SF1">
    <property type="entry name" value="DNA UTILIZATION PROTEIN YHGH"/>
    <property type="match status" value="1"/>
</dbReference>
<dbReference type="Proteomes" id="UP000596827">
    <property type="component" value="Unassembled WGS sequence"/>
</dbReference>
<comment type="similarity">
    <text evidence="1">Belongs to the ComF/GntX family.</text>
</comment>
<name>A0A923M5N4_9BURK</name>
<comment type="caution">
    <text evidence="3">The sequence shown here is derived from an EMBL/GenBank/DDBJ whole genome shotgun (WGS) entry which is preliminary data.</text>
</comment>
<proteinExistence type="inferred from homology"/>
<dbReference type="RefSeq" id="WP_187079601.1">
    <property type="nucleotide sequence ID" value="NZ_JACORU010000001.1"/>
</dbReference>
<dbReference type="InterPro" id="IPR051910">
    <property type="entry name" value="ComF/GntX_DNA_util-trans"/>
</dbReference>
<dbReference type="PANTHER" id="PTHR47505">
    <property type="entry name" value="DNA UTILIZATION PROTEIN YHGH"/>
    <property type="match status" value="1"/>
</dbReference>
<evidence type="ECO:0000256" key="1">
    <source>
        <dbReference type="ARBA" id="ARBA00008007"/>
    </source>
</evidence>
<evidence type="ECO:0000313" key="3">
    <source>
        <dbReference type="EMBL" id="MBC5763139.1"/>
    </source>
</evidence>
<gene>
    <name evidence="3" type="ORF">H8R02_01660</name>
</gene>
<dbReference type="CDD" id="cd06223">
    <property type="entry name" value="PRTases_typeI"/>
    <property type="match status" value="1"/>
</dbReference>
<evidence type="ECO:0000313" key="4">
    <source>
        <dbReference type="Proteomes" id="UP000596827"/>
    </source>
</evidence>
<dbReference type="InterPro" id="IPR000836">
    <property type="entry name" value="PRTase_dom"/>
</dbReference>
<dbReference type="Pfam" id="PF00156">
    <property type="entry name" value="Pribosyltran"/>
    <property type="match status" value="1"/>
</dbReference>
<dbReference type="InterPro" id="IPR029057">
    <property type="entry name" value="PRTase-like"/>
</dbReference>
<sequence>MLGTWLSRLAPLVPSRCAACGAWPAEPVCDACVQRFAAPRPRCRSCALAVPDGVAVCGACLREPPPLERCHAAVSYGFPWSRLLLRFKFGDEPGWARTLAALMLDAPGVAASVAQADLVLPMPLSRERLALRGFNQSHELARALAPEKADAGLLLRLRDTAPQTALSRRERQANVRGAFGVEPLRAADVRERAILLVDDVMTSGASLFSAAQALRAAGAASVGAAVVARTDEPE</sequence>